<dbReference type="VEuPathDB" id="AmoebaDB:EHI_141550"/>
<sequence length="177" mass="21099">MDKKQYHLYKLIELGIGWTCYVMIDEVGQETYHTDYCFGFNTMIHIYNSRNELIGIIRRTGHSYKVYSRQFHLYTIYVQHHTNMVVRTINTSGREGKDLLISKQPELFMDKKKYLHFTEPCYPSSKNLQLFSPQNKAVVKYELSKQKDHYLIKSVESLSFFDSFVIAIVRCFEIKIR</sequence>
<evidence type="ECO:0000313" key="1">
    <source>
        <dbReference type="EMBL" id="GAT92890.1"/>
    </source>
</evidence>
<name>A0A175JGS5_ENTHI</name>
<dbReference type="VEuPathDB" id="AmoebaDB:KM1_050070"/>
<dbReference type="AlphaFoldDB" id="A0A175JGS5"/>
<accession>A0A175JGS5</accession>
<reference evidence="1 2" key="1">
    <citation type="submission" date="2016-05" db="EMBL/GenBank/DDBJ databases">
        <title>First whole genome sequencing of Entamoeba histolytica HM1:IMSS-clone-6.</title>
        <authorList>
            <person name="Mukherjee Avik.K."/>
            <person name="Izumyama S."/>
            <person name="Nakada-Tsukui K."/>
            <person name="Nozaki T."/>
        </authorList>
    </citation>
    <scope>NUCLEOTIDE SEQUENCE [LARGE SCALE GENOMIC DNA]</scope>
    <source>
        <strain evidence="1 2">HM1:IMSS clone 6</strain>
    </source>
</reference>
<dbReference type="EMBL" id="BDEQ01000001">
    <property type="protein sequence ID" value="GAT92890.1"/>
    <property type="molecule type" value="Genomic_DNA"/>
</dbReference>
<organism evidence="1 2">
    <name type="scientific">Entamoeba histolytica</name>
    <dbReference type="NCBI Taxonomy" id="5759"/>
    <lineage>
        <taxon>Eukaryota</taxon>
        <taxon>Amoebozoa</taxon>
        <taxon>Evosea</taxon>
        <taxon>Archamoebae</taxon>
        <taxon>Mastigamoebida</taxon>
        <taxon>Entamoebidae</taxon>
        <taxon>Entamoeba</taxon>
    </lineage>
</organism>
<comment type="caution">
    <text evidence="1">The sequence shown here is derived from an EMBL/GenBank/DDBJ whole genome shotgun (WGS) entry which is preliminary data.</text>
</comment>
<evidence type="ECO:0000313" key="2">
    <source>
        <dbReference type="Proteomes" id="UP000078387"/>
    </source>
</evidence>
<evidence type="ECO:0008006" key="3">
    <source>
        <dbReference type="Google" id="ProtNLM"/>
    </source>
</evidence>
<dbReference type="Proteomes" id="UP000078387">
    <property type="component" value="Unassembled WGS sequence"/>
</dbReference>
<gene>
    <name evidence="1" type="ORF">CL6EHI_141420</name>
</gene>
<protein>
    <recommendedName>
        <fullName evidence="3">Tubby C-terminal domain-containing protein</fullName>
    </recommendedName>
</protein>
<proteinExistence type="predicted"/>